<comment type="similarity">
    <text evidence="2">Belongs to the class-I pyridoxal-phosphate-dependent aminotransferase family.</text>
</comment>
<dbReference type="EC" id="2.6.1.2" evidence="7"/>
<comment type="caution">
    <text evidence="13">The sequence shown here is derived from an EMBL/GenBank/DDBJ whole genome shotgun (WGS) entry which is preliminary data.</text>
</comment>
<organism evidence="13 14">
    <name type="scientific">Mycobacterium uberis</name>
    <dbReference type="NCBI Taxonomy" id="2162698"/>
    <lineage>
        <taxon>Bacteria</taxon>
        <taxon>Bacillati</taxon>
        <taxon>Actinomycetota</taxon>
        <taxon>Actinomycetes</taxon>
        <taxon>Mycobacteriales</taxon>
        <taxon>Mycobacteriaceae</taxon>
        <taxon>Mycobacterium</taxon>
    </lineage>
</organism>
<dbReference type="PANTHER" id="PTHR43488:SF2">
    <property type="entry name" value="GLUTAMATE-PYRUVATE AMINOTRANSFERASE ALAA"/>
    <property type="match status" value="1"/>
</dbReference>
<dbReference type="Proteomes" id="UP000258522">
    <property type="component" value="Unassembled WGS sequence"/>
</dbReference>
<evidence type="ECO:0000256" key="3">
    <source>
        <dbReference type="ARBA" id="ARBA00011738"/>
    </source>
</evidence>
<dbReference type="Gene3D" id="3.90.1150.10">
    <property type="entry name" value="Aspartate Aminotransferase, domain 1"/>
    <property type="match status" value="1"/>
</dbReference>
<accession>A0A3E1HEK4</accession>
<dbReference type="InterPro" id="IPR015421">
    <property type="entry name" value="PyrdxlP-dep_Trfase_major"/>
</dbReference>
<dbReference type="OrthoDB" id="9763453at2"/>
<dbReference type="InterPro" id="IPR051926">
    <property type="entry name" value="Ala_Aminotransferase"/>
</dbReference>
<keyword evidence="4 13" id="KW-0032">Aminotransferase</keyword>
<evidence type="ECO:0000256" key="9">
    <source>
        <dbReference type="ARBA" id="ARBA00047412"/>
    </source>
</evidence>
<gene>
    <name evidence="13" type="ORF">MUBE_12435</name>
</gene>
<dbReference type="RefSeq" id="WP_116540767.1">
    <property type="nucleotide sequence ID" value="NZ_QAYL01000025.1"/>
</dbReference>
<keyword evidence="6" id="KW-0663">Pyridoxal phosphate</keyword>
<evidence type="ECO:0000259" key="12">
    <source>
        <dbReference type="Pfam" id="PF00155"/>
    </source>
</evidence>
<dbReference type="EMBL" id="QAYL01000025">
    <property type="protein sequence ID" value="RFD24704.1"/>
    <property type="molecule type" value="Genomic_DNA"/>
</dbReference>
<evidence type="ECO:0000256" key="7">
    <source>
        <dbReference type="ARBA" id="ARBA00026106"/>
    </source>
</evidence>
<evidence type="ECO:0000256" key="10">
    <source>
        <dbReference type="ARBA" id="ARBA00068824"/>
    </source>
</evidence>
<keyword evidence="5 13" id="KW-0808">Transferase</keyword>
<evidence type="ECO:0000256" key="1">
    <source>
        <dbReference type="ARBA" id="ARBA00001933"/>
    </source>
</evidence>
<comment type="cofactor">
    <cofactor evidence="1">
        <name>pyridoxal 5'-phosphate</name>
        <dbReference type="ChEBI" id="CHEBI:597326"/>
    </cofactor>
</comment>
<sequence length="444" mass="49142">MQRLQLAPDTYQQISLDNDGTISDMTTRQLPVHTPDRQLQRTFTQSSKLQDVLYEIRGPVHQHAARLEAEGHRILKLNIGNPASFGFEAPDVIVRDMIQALPYAQGYSDSKGILPARRAVVTRYELIDGFPQFDVDDVYLGNGVSELITMTLQALLDNGDQVLIPSPDYPLWTASTSLAGGTPVHYLCDETQGWQPDIADVESKITEHTKALVVINPNNPTGAVYSNEILTQIVDLARKHRLLLLADEIYDKILYDDAKHTSVASIASDLLCLTFNGLSKAYRVAGYRAGWLAITGTKDHASSFIEGINLLANMRLCPNVPAQHAIQVALGGNQSIEDLVLPGGRLLEQRDTAWTRLNEIPGVSCVKPAGALYVFPRLDPKVYDVVDDEKLVLDLLLQEKILVTQGSGFNWPATDHLRLVTLPWSRDLAAAIDRLGNFLVSYRQ</sequence>
<evidence type="ECO:0000313" key="14">
    <source>
        <dbReference type="Proteomes" id="UP000258522"/>
    </source>
</evidence>
<dbReference type="InterPro" id="IPR004839">
    <property type="entry name" value="Aminotransferase_I/II_large"/>
</dbReference>
<dbReference type="SUPFAM" id="SSF53383">
    <property type="entry name" value="PLP-dependent transferases"/>
    <property type="match status" value="1"/>
</dbReference>
<proteinExistence type="inferred from homology"/>
<dbReference type="InterPro" id="IPR015422">
    <property type="entry name" value="PyrdxlP-dep_Trfase_small"/>
</dbReference>
<evidence type="ECO:0000256" key="5">
    <source>
        <dbReference type="ARBA" id="ARBA00022679"/>
    </source>
</evidence>
<keyword evidence="14" id="KW-1185">Reference proteome</keyword>
<reference evidence="13 14" key="1">
    <citation type="submission" date="2018-07" db="EMBL/GenBank/DDBJ databases">
        <title>Whole genome sequence of Mycobacterium uberis.</title>
        <authorList>
            <person name="Benjak A."/>
        </authorList>
    </citation>
    <scope>NUCLEOTIDE SEQUENCE [LARGE SCALE GENOMIC DNA]</scope>
    <source>
        <strain evidence="13 14">Jura</strain>
    </source>
</reference>
<feature type="domain" description="Aminotransferase class I/classII large" evidence="12">
    <location>
        <begin position="74"/>
        <end position="421"/>
    </location>
</feature>
<comment type="catalytic activity">
    <reaction evidence="9">
        <text>L-alanine + 2-oxoglutarate = pyruvate + L-glutamate</text>
        <dbReference type="Rhea" id="RHEA:19453"/>
        <dbReference type="ChEBI" id="CHEBI:15361"/>
        <dbReference type="ChEBI" id="CHEBI:16810"/>
        <dbReference type="ChEBI" id="CHEBI:29985"/>
        <dbReference type="ChEBI" id="CHEBI:57972"/>
        <dbReference type="EC" id="2.6.1.2"/>
    </reaction>
</comment>
<dbReference type="GO" id="GO:0030170">
    <property type="term" value="F:pyridoxal phosphate binding"/>
    <property type="evidence" value="ECO:0007669"/>
    <property type="project" value="InterPro"/>
</dbReference>
<evidence type="ECO:0000256" key="2">
    <source>
        <dbReference type="ARBA" id="ARBA00007441"/>
    </source>
</evidence>
<dbReference type="InterPro" id="IPR015424">
    <property type="entry name" value="PyrdxlP-dep_Trfase"/>
</dbReference>
<dbReference type="Pfam" id="PF00155">
    <property type="entry name" value="Aminotran_1_2"/>
    <property type="match status" value="1"/>
</dbReference>
<name>A0A3E1HEK4_9MYCO</name>
<dbReference type="CDD" id="cd00609">
    <property type="entry name" value="AAT_like"/>
    <property type="match status" value="1"/>
</dbReference>
<dbReference type="AlphaFoldDB" id="A0A3E1HEK4"/>
<dbReference type="FunFam" id="3.40.640.10:FF:000019">
    <property type="entry name" value="Pyridoxal phosphate-dependent aminotransferase"/>
    <property type="match status" value="1"/>
</dbReference>
<dbReference type="GO" id="GO:0004021">
    <property type="term" value="F:L-alanine:2-oxoglutarate aminotransferase activity"/>
    <property type="evidence" value="ECO:0007669"/>
    <property type="project" value="UniProtKB-EC"/>
</dbReference>
<evidence type="ECO:0000256" key="11">
    <source>
        <dbReference type="ARBA" id="ARBA00077749"/>
    </source>
</evidence>
<protein>
    <recommendedName>
        <fullName evidence="10">Alanine aminotransferase</fullName>
        <ecNumber evidence="7">2.6.1.2</ecNumber>
    </recommendedName>
    <alternativeName>
        <fullName evidence="11">Alanine transaminase</fullName>
    </alternativeName>
    <alternativeName>
        <fullName evidence="8">Transaminase A</fullName>
    </alternativeName>
</protein>
<evidence type="ECO:0000256" key="4">
    <source>
        <dbReference type="ARBA" id="ARBA00022576"/>
    </source>
</evidence>
<evidence type="ECO:0000313" key="13">
    <source>
        <dbReference type="EMBL" id="RFD24704.1"/>
    </source>
</evidence>
<comment type="subunit">
    <text evidence="3">Homodimer.</text>
</comment>
<dbReference type="Gene3D" id="3.40.640.10">
    <property type="entry name" value="Type I PLP-dependent aspartate aminotransferase-like (Major domain)"/>
    <property type="match status" value="1"/>
</dbReference>
<evidence type="ECO:0000256" key="6">
    <source>
        <dbReference type="ARBA" id="ARBA00022898"/>
    </source>
</evidence>
<evidence type="ECO:0000256" key="8">
    <source>
        <dbReference type="ARBA" id="ARBA00030923"/>
    </source>
</evidence>
<dbReference type="PANTHER" id="PTHR43488">
    <property type="entry name" value="GLUTAMATE-PYRUVATE AMINOTRANSFERASE ALAA"/>
    <property type="match status" value="1"/>
</dbReference>